<dbReference type="PANTHER" id="PTHR32305">
    <property type="match status" value="1"/>
</dbReference>
<proteinExistence type="predicted"/>
<keyword evidence="4" id="KW-1185">Reference proteome</keyword>
<dbReference type="EMBL" id="QNVT01000001">
    <property type="protein sequence ID" value="REC64364.1"/>
    <property type="molecule type" value="Genomic_DNA"/>
</dbReference>
<evidence type="ECO:0000259" key="2">
    <source>
        <dbReference type="Pfam" id="PF20041"/>
    </source>
</evidence>
<comment type="caution">
    <text evidence="3">The sequence shown here is derived from an EMBL/GenBank/DDBJ whole genome shotgun (WGS) entry which is preliminary data.</text>
</comment>
<feature type="domain" description="DUF6443" evidence="2">
    <location>
        <begin position="12"/>
        <end position="133"/>
    </location>
</feature>
<dbReference type="InterPro" id="IPR050708">
    <property type="entry name" value="T6SS_VgrG/RHS"/>
</dbReference>
<dbReference type="Gene3D" id="2.180.10.10">
    <property type="entry name" value="RHS repeat-associated core"/>
    <property type="match status" value="1"/>
</dbReference>
<dbReference type="PANTHER" id="PTHR32305:SF15">
    <property type="entry name" value="PROTEIN RHSA-RELATED"/>
    <property type="match status" value="1"/>
</dbReference>
<evidence type="ECO:0000313" key="4">
    <source>
        <dbReference type="Proteomes" id="UP000256686"/>
    </source>
</evidence>
<organism evidence="3 4">
    <name type="scientific">Chryseobacterium pennae</name>
    <dbReference type="NCBI Taxonomy" id="2258962"/>
    <lineage>
        <taxon>Bacteria</taxon>
        <taxon>Pseudomonadati</taxon>
        <taxon>Bacteroidota</taxon>
        <taxon>Flavobacteriia</taxon>
        <taxon>Flavobacteriales</taxon>
        <taxon>Weeksellaceae</taxon>
        <taxon>Chryseobacterium group</taxon>
        <taxon>Chryseobacterium</taxon>
    </lineage>
</organism>
<dbReference type="AlphaFoldDB" id="A0A3D9CF40"/>
<dbReference type="InterPro" id="IPR045619">
    <property type="entry name" value="DUF6443"/>
</dbReference>
<dbReference type="Pfam" id="PF20041">
    <property type="entry name" value="DUF6443"/>
    <property type="match status" value="1"/>
</dbReference>
<evidence type="ECO:0000256" key="1">
    <source>
        <dbReference type="SAM" id="MobiDB-lite"/>
    </source>
</evidence>
<name>A0A3D9CF40_9FLAO</name>
<sequence>MSPTENYIQSITCLNEDCTRKSEAVTYYDGLGRPKQIVNVKATTTGKDLVTPITYDGFGRRTKEILPTPLSTLNSAIHSGVTNESTANSYYGVSNAYAEKELENSPLDRVLQLAQAGDSWKMSSSHTEKIKYEANNANEVLGFVTNTTINTVNNVTNTLSTLTVTSENNGYYKAATLYKTTVTDEDGNPVIQFKNGRGQILLIRKNDGNQDIDTYYVYNEYNHKAFVIPPKAIKLIKSNGNVVTQDILDDLCYQYRYDGRNREVEKKIPGKGWQYIVYDKQDRPVLAQDAVLRTVNNNFNTKGWLFTKYDEFSRVVYTGFFANTATRQAMQGALNNMSANAGNNEKRSRIPFNLQGIDIYYDKQAFPTGSMTVLTLNYYDTYPVEAPAIPATVLGQYTLPQTLNANNDATTNSLQTASYVKNIDDNNWTKTYTYYDSRARPVALKTINHLGGYTNKEFKLDFTGLVEESYTYHKKTTNDVEVKVKERFVYDNQNRVLKQYHQVDNLQEELLAENTYNEIGQQINKKTGNTTGTPLQSIDYTYNIRGWLTSINNPNNPASFNNKLFGIELKYDNPASSSFAPAKYNGSISEFDWKTANGNTLRRYGYKYDRLDRLTDASYLEPLATVPVTNGYGEFLTYDENGNIKSLKRYQSYNNTAMLIDDLIYSNYKGNQLLNVTDNSSNNLGYPTGGNTIAYDLNGNMINHVDKEISNISYNFLNLPNKVTFQQGTSFNSDVVFSYRADGVKLKKAFSYLNPRSGFILTEDTDYLDGFQYFGQGSFNSLQFFPTSEGYYDYQKKRYVYNYSDIWGNVRLAYYNSNNTATIDRESNYYPFGLEYQGYNGTYTQTPNYTYGFQGQERQKETGWGSFKWRNNIPELGRFFNVDPLAEKYTYNSPFAFQENKIGLGRELEGLEMTSFDMDSKDPNVKYMTELDGVTNYRDSKNYQLFNETRNSILEPAIVTVYSILPEIAIEEVVVTGLTKIGFFGRAWNALKGVFKAESEVSTIAETTIGKVPNPYGKTGGPAHKAAVKEAEEELKDAGFTSIKKEVMVRTPDGTKTKRFVDVEGTNPTTGEVKQIQVGKQTQKGKPISRERKALDDIEGATGVRPEFKPYNKITPKVGDAGKIAP</sequence>
<reference evidence="4" key="1">
    <citation type="submission" date="2018-06" db="EMBL/GenBank/DDBJ databases">
        <authorList>
            <person name="Lum Nde A."/>
            <person name="Hugo C."/>
        </authorList>
    </citation>
    <scope>NUCLEOTIDE SEQUENCE [LARGE SCALE GENOMIC DNA]</scope>
    <source>
        <strain evidence="4">1_F178</strain>
    </source>
</reference>
<dbReference type="Proteomes" id="UP000256686">
    <property type="component" value="Unassembled WGS sequence"/>
</dbReference>
<gene>
    <name evidence="3" type="ORF">DRF65_01975</name>
</gene>
<feature type="region of interest" description="Disordered" evidence="1">
    <location>
        <begin position="1078"/>
        <end position="1126"/>
    </location>
</feature>
<evidence type="ECO:0000313" key="3">
    <source>
        <dbReference type="EMBL" id="REC64364.1"/>
    </source>
</evidence>
<protein>
    <submittedName>
        <fullName evidence="3">RHS repeat-associated core domain-containing protein</fullName>
    </submittedName>
</protein>
<accession>A0A3D9CF40</accession>